<keyword evidence="1" id="KW-0472">Membrane</keyword>
<evidence type="ECO:0000313" key="3">
    <source>
        <dbReference type="Proteomes" id="UP000641646"/>
    </source>
</evidence>
<dbReference type="RefSeq" id="WP_190468077.1">
    <property type="nucleotide sequence ID" value="NZ_JACJPW010000058.1"/>
</dbReference>
<gene>
    <name evidence="2" type="ORF">H6G03_21200</name>
</gene>
<keyword evidence="1" id="KW-1133">Transmembrane helix</keyword>
<feature type="transmembrane region" description="Helical" evidence="1">
    <location>
        <begin position="161"/>
        <end position="185"/>
    </location>
</feature>
<name>A0A926VGZ2_9CYAN</name>
<evidence type="ECO:0000313" key="2">
    <source>
        <dbReference type="EMBL" id="MBD2183544.1"/>
    </source>
</evidence>
<protein>
    <submittedName>
        <fullName evidence="2">Uncharacterized protein</fullName>
    </submittedName>
</protein>
<dbReference type="AlphaFoldDB" id="A0A926VGZ2"/>
<comment type="caution">
    <text evidence="2">The sequence shown here is derived from an EMBL/GenBank/DDBJ whole genome shotgun (WGS) entry which is preliminary data.</text>
</comment>
<proteinExistence type="predicted"/>
<reference evidence="2" key="1">
    <citation type="journal article" date="2015" name="ISME J.">
        <title>Draft Genome Sequence of Streptomyces incarnatus NRRL8089, which Produces the Nucleoside Antibiotic Sinefungin.</title>
        <authorList>
            <person name="Oshima K."/>
            <person name="Hattori M."/>
            <person name="Shimizu H."/>
            <person name="Fukuda K."/>
            <person name="Nemoto M."/>
            <person name="Inagaki K."/>
            <person name="Tamura T."/>
        </authorList>
    </citation>
    <scope>NUCLEOTIDE SEQUENCE</scope>
    <source>
        <strain evidence="2">FACHB-1375</strain>
    </source>
</reference>
<dbReference type="Proteomes" id="UP000641646">
    <property type="component" value="Unassembled WGS sequence"/>
</dbReference>
<organism evidence="2 3">
    <name type="scientific">Aerosakkonema funiforme FACHB-1375</name>
    <dbReference type="NCBI Taxonomy" id="2949571"/>
    <lineage>
        <taxon>Bacteria</taxon>
        <taxon>Bacillati</taxon>
        <taxon>Cyanobacteriota</taxon>
        <taxon>Cyanophyceae</taxon>
        <taxon>Oscillatoriophycideae</taxon>
        <taxon>Aerosakkonematales</taxon>
        <taxon>Aerosakkonemataceae</taxon>
        <taxon>Aerosakkonema</taxon>
    </lineage>
</organism>
<reference evidence="2" key="2">
    <citation type="submission" date="2020-08" db="EMBL/GenBank/DDBJ databases">
        <authorList>
            <person name="Chen M."/>
            <person name="Teng W."/>
            <person name="Zhao L."/>
            <person name="Hu C."/>
            <person name="Zhou Y."/>
            <person name="Han B."/>
            <person name="Song L."/>
            <person name="Shu W."/>
        </authorList>
    </citation>
    <scope>NUCLEOTIDE SEQUENCE</scope>
    <source>
        <strain evidence="2">FACHB-1375</strain>
    </source>
</reference>
<dbReference type="EMBL" id="JACJPW010000058">
    <property type="protein sequence ID" value="MBD2183544.1"/>
    <property type="molecule type" value="Genomic_DNA"/>
</dbReference>
<accession>A0A926VGZ2</accession>
<sequence>MVSLYPGQKANQLANEAKERYERNLEQLKQAEQATNVFAQEYGELQLNVIRSTIKRFVTFLENTGRKASESEKRLLEGMDFSVQQIKEYKAAAVGAEKYFLAGVKSAGAAAAGYGGAIGVATSIGAASTGTAISSLSGAAAWNATLAWFGFGSVAAGGGGMALGTLVLGGITVLPALAIGGFFAAKEGEKAMTKAKEYEAKVNKAVAEMRVAKDFSLQVRDRICELKRVFEFLNSRAIEGLNQLESQPFEAKRDAEKFQQVALLMKGLVEILKTPVMNSEGKLNLGTVTILEKYRTLPGK</sequence>
<evidence type="ECO:0000256" key="1">
    <source>
        <dbReference type="SAM" id="Phobius"/>
    </source>
</evidence>
<keyword evidence="3" id="KW-1185">Reference proteome</keyword>
<keyword evidence="1" id="KW-0812">Transmembrane</keyword>